<evidence type="ECO:0000313" key="5">
    <source>
        <dbReference type="EMBL" id="MBB6341094.1"/>
    </source>
</evidence>
<dbReference type="CDD" id="cd01949">
    <property type="entry name" value="GGDEF"/>
    <property type="match status" value="1"/>
</dbReference>
<evidence type="ECO:0000256" key="2">
    <source>
        <dbReference type="ARBA" id="ARBA00034247"/>
    </source>
</evidence>
<dbReference type="PANTHER" id="PTHR45138:SF9">
    <property type="entry name" value="DIGUANYLATE CYCLASE DGCM-RELATED"/>
    <property type="match status" value="1"/>
</dbReference>
<dbReference type="GO" id="GO:0043709">
    <property type="term" value="P:cell adhesion involved in single-species biofilm formation"/>
    <property type="evidence" value="ECO:0007669"/>
    <property type="project" value="TreeGrafter"/>
</dbReference>
<keyword evidence="3" id="KW-0472">Membrane</keyword>
<keyword evidence="6" id="KW-1185">Reference proteome</keyword>
<accession>A0A7X0BQP1</accession>
<dbReference type="InterPro" id="IPR000160">
    <property type="entry name" value="GGDEF_dom"/>
</dbReference>
<evidence type="ECO:0000256" key="3">
    <source>
        <dbReference type="SAM" id="Phobius"/>
    </source>
</evidence>
<dbReference type="SUPFAM" id="SSF55073">
    <property type="entry name" value="Nucleotide cyclase"/>
    <property type="match status" value="1"/>
</dbReference>
<keyword evidence="3" id="KW-1133">Transmembrane helix</keyword>
<feature type="transmembrane region" description="Helical" evidence="3">
    <location>
        <begin position="162"/>
        <end position="185"/>
    </location>
</feature>
<organism evidence="5 6">
    <name type="scientific">Pseudomonas fluvialis</name>
    <dbReference type="NCBI Taxonomy" id="1793966"/>
    <lineage>
        <taxon>Bacteria</taxon>
        <taxon>Pseudomonadati</taxon>
        <taxon>Pseudomonadota</taxon>
        <taxon>Gammaproteobacteria</taxon>
        <taxon>Pseudomonadales</taxon>
        <taxon>Pseudomonadaceae</taxon>
        <taxon>Pseudomonas</taxon>
    </lineage>
</organism>
<reference evidence="5 6" key="1">
    <citation type="submission" date="2020-08" db="EMBL/GenBank/DDBJ databases">
        <title>Functional genomics of gut bacteria from endangered species of beetles.</title>
        <authorList>
            <person name="Carlos-Shanley C."/>
        </authorList>
    </citation>
    <scope>NUCLEOTIDE SEQUENCE [LARGE SCALE GENOMIC DNA]</scope>
    <source>
        <strain evidence="5 6">S00202</strain>
    </source>
</reference>
<dbReference type="InterPro" id="IPR050469">
    <property type="entry name" value="Diguanylate_Cyclase"/>
</dbReference>
<feature type="transmembrane region" description="Helical" evidence="3">
    <location>
        <begin position="232"/>
        <end position="250"/>
    </location>
</feature>
<dbReference type="GO" id="GO:0052621">
    <property type="term" value="F:diguanylate cyclase activity"/>
    <property type="evidence" value="ECO:0007669"/>
    <property type="project" value="UniProtKB-EC"/>
</dbReference>
<dbReference type="EC" id="2.7.7.65" evidence="1"/>
<feature type="transmembrane region" description="Helical" evidence="3">
    <location>
        <begin position="85"/>
        <end position="109"/>
    </location>
</feature>
<dbReference type="Gene3D" id="3.30.70.270">
    <property type="match status" value="1"/>
</dbReference>
<dbReference type="Pfam" id="PF00990">
    <property type="entry name" value="GGDEF"/>
    <property type="match status" value="1"/>
</dbReference>
<dbReference type="RefSeq" id="WP_184681593.1">
    <property type="nucleotide sequence ID" value="NZ_JACHLL010000002.1"/>
</dbReference>
<dbReference type="EMBL" id="JACHLL010000002">
    <property type="protein sequence ID" value="MBB6341094.1"/>
    <property type="molecule type" value="Genomic_DNA"/>
</dbReference>
<proteinExistence type="predicted"/>
<feature type="transmembrane region" description="Helical" evidence="3">
    <location>
        <begin position="21"/>
        <end position="40"/>
    </location>
</feature>
<dbReference type="AlphaFoldDB" id="A0A7X0BQP1"/>
<comment type="catalytic activity">
    <reaction evidence="2">
        <text>2 GTP = 3',3'-c-di-GMP + 2 diphosphate</text>
        <dbReference type="Rhea" id="RHEA:24898"/>
        <dbReference type="ChEBI" id="CHEBI:33019"/>
        <dbReference type="ChEBI" id="CHEBI:37565"/>
        <dbReference type="ChEBI" id="CHEBI:58805"/>
        <dbReference type="EC" id="2.7.7.65"/>
    </reaction>
</comment>
<dbReference type="SMART" id="SM00267">
    <property type="entry name" value="GGDEF"/>
    <property type="match status" value="1"/>
</dbReference>
<dbReference type="InterPro" id="IPR043128">
    <property type="entry name" value="Rev_trsase/Diguanyl_cyclase"/>
</dbReference>
<dbReference type="GO" id="GO:0005886">
    <property type="term" value="C:plasma membrane"/>
    <property type="evidence" value="ECO:0007669"/>
    <property type="project" value="TreeGrafter"/>
</dbReference>
<feature type="transmembrane region" description="Helical" evidence="3">
    <location>
        <begin position="262"/>
        <end position="281"/>
    </location>
</feature>
<dbReference type="Proteomes" id="UP000557193">
    <property type="component" value="Unassembled WGS sequence"/>
</dbReference>
<dbReference type="NCBIfam" id="TIGR00254">
    <property type="entry name" value="GGDEF"/>
    <property type="match status" value="1"/>
</dbReference>
<evidence type="ECO:0000313" key="6">
    <source>
        <dbReference type="Proteomes" id="UP000557193"/>
    </source>
</evidence>
<dbReference type="GO" id="GO:1902201">
    <property type="term" value="P:negative regulation of bacterial-type flagellum-dependent cell motility"/>
    <property type="evidence" value="ECO:0007669"/>
    <property type="project" value="TreeGrafter"/>
</dbReference>
<comment type="caution">
    <text evidence="5">The sequence shown here is derived from an EMBL/GenBank/DDBJ whole genome shotgun (WGS) entry which is preliminary data.</text>
</comment>
<sequence length="501" mass="54654">MSVGLVLEVDEARRVDQFRRFTRLMAGVVMGIALAVLIGWQFDLPILTRVLPIWVVMVPNTSVGLAVLSAGLWCSSLKPSTSLLLLVRLTGGVGILLGGLTLLEYFAQIDIGLDLLLPFEHQQSLSMKFPGRMAFATALCLLLCGMALVLRNSPRLSQMCSVTSLFISLMAIIGYCFGVSALYSVGMYSVVAAHTALALLLLSAGQLASLPNSKLIELLTAKSAGGTIARSLLLRIPLIVLGIGSILLVGEQLGYYEGRFSLALMATLSISTLVAVILQIAGKLHHIDHAREYSQQSLAALNTQLEQRVIERTAELKTANAKLTKEVELRIEIEDESRRLSLTDELTGLHNRRSFFLLAEQMLRNSRRNGLPCLLFFVDLDGLKKINDAHGHEAGDLAIMACAQVLKAAFRENDVVARIGGDEFVALAVDICEPTELISERIRTLVDEFNNSDHCRYPIGLSIGAICCSPQELKPLAELLANADALMYADKQQRKQARQTT</sequence>
<dbReference type="PANTHER" id="PTHR45138">
    <property type="entry name" value="REGULATORY COMPONENTS OF SENSORY TRANSDUCTION SYSTEM"/>
    <property type="match status" value="1"/>
</dbReference>
<gene>
    <name evidence="5" type="ORF">HNP49_001251</name>
</gene>
<evidence type="ECO:0000256" key="1">
    <source>
        <dbReference type="ARBA" id="ARBA00012528"/>
    </source>
</evidence>
<name>A0A7X0BQP1_9PSED</name>
<feature type="domain" description="GGDEF" evidence="4">
    <location>
        <begin position="371"/>
        <end position="501"/>
    </location>
</feature>
<feature type="transmembrane region" description="Helical" evidence="3">
    <location>
        <begin position="52"/>
        <end position="73"/>
    </location>
</feature>
<protein>
    <recommendedName>
        <fullName evidence="1">diguanylate cyclase</fullName>
        <ecNumber evidence="1">2.7.7.65</ecNumber>
    </recommendedName>
</protein>
<dbReference type="PROSITE" id="PS50887">
    <property type="entry name" value="GGDEF"/>
    <property type="match status" value="1"/>
</dbReference>
<feature type="transmembrane region" description="Helical" evidence="3">
    <location>
        <begin position="129"/>
        <end position="150"/>
    </location>
</feature>
<feature type="transmembrane region" description="Helical" evidence="3">
    <location>
        <begin position="191"/>
        <end position="211"/>
    </location>
</feature>
<keyword evidence="3" id="KW-0812">Transmembrane</keyword>
<evidence type="ECO:0000259" key="4">
    <source>
        <dbReference type="PROSITE" id="PS50887"/>
    </source>
</evidence>
<dbReference type="InterPro" id="IPR029787">
    <property type="entry name" value="Nucleotide_cyclase"/>
</dbReference>